<evidence type="ECO:0000256" key="6">
    <source>
        <dbReference type="ARBA" id="ARBA00022847"/>
    </source>
</evidence>
<dbReference type="SUPFAM" id="SSF103473">
    <property type="entry name" value="MFS general substrate transporter"/>
    <property type="match status" value="1"/>
</dbReference>
<feature type="transmembrane region" description="Helical" evidence="10">
    <location>
        <begin position="106"/>
        <end position="127"/>
    </location>
</feature>
<evidence type="ECO:0000256" key="2">
    <source>
        <dbReference type="ARBA" id="ARBA00008240"/>
    </source>
</evidence>
<keyword evidence="13" id="KW-1185">Reference proteome</keyword>
<feature type="transmembrane region" description="Helical" evidence="10">
    <location>
        <begin position="83"/>
        <end position="100"/>
    </location>
</feature>
<evidence type="ECO:0000259" key="11">
    <source>
        <dbReference type="PROSITE" id="PS50850"/>
    </source>
</evidence>
<dbReference type="GO" id="GO:0005886">
    <property type="term" value="C:plasma membrane"/>
    <property type="evidence" value="ECO:0007669"/>
    <property type="project" value="UniProtKB-SubCell"/>
</dbReference>
<gene>
    <name evidence="12" type="primary">kgtP</name>
    <name evidence="12" type="ORF">RR49_00539</name>
</gene>
<keyword evidence="6" id="KW-0769">Symport</keyword>
<keyword evidence="4" id="KW-1003">Cell membrane</keyword>
<dbReference type="EMBL" id="JYIY01000057">
    <property type="protein sequence ID" value="KJL39326.1"/>
    <property type="molecule type" value="Genomic_DNA"/>
</dbReference>
<feature type="transmembrane region" description="Helical" evidence="10">
    <location>
        <begin position="183"/>
        <end position="205"/>
    </location>
</feature>
<evidence type="ECO:0000256" key="4">
    <source>
        <dbReference type="ARBA" id="ARBA00022475"/>
    </source>
</evidence>
<organism evidence="12 13">
    <name type="scientific">Microbacterium ginsengisoli</name>
    <dbReference type="NCBI Taxonomy" id="400772"/>
    <lineage>
        <taxon>Bacteria</taxon>
        <taxon>Bacillati</taxon>
        <taxon>Actinomycetota</taxon>
        <taxon>Actinomycetes</taxon>
        <taxon>Micrococcales</taxon>
        <taxon>Microbacteriaceae</taxon>
        <taxon>Microbacterium</taxon>
    </lineage>
</organism>
<evidence type="ECO:0000256" key="5">
    <source>
        <dbReference type="ARBA" id="ARBA00022692"/>
    </source>
</evidence>
<dbReference type="Proteomes" id="UP000033451">
    <property type="component" value="Unassembled WGS sequence"/>
</dbReference>
<dbReference type="OrthoDB" id="8953821at2"/>
<keyword evidence="8 10" id="KW-0472">Membrane</keyword>
<dbReference type="PROSITE" id="PS00217">
    <property type="entry name" value="SUGAR_TRANSPORT_2"/>
    <property type="match status" value="1"/>
</dbReference>
<sequence>MGGERGRGFGGAVVRASLPNLAQWLNLYAYATFAPYFRHEFFAADDAHALVFVYGAFALAFAARPLGSWLFGRLADRRGRARALRASVLLMAVCTLVLALSPTHAAIGAGAAVVLLVASLVQGIAAGGEYAASAVYLAELAPAGLRGLFSSLQSATIVGGQVLAQAALLVLLVTVDRPAIAAWGWRAVFAVAALAAVASLLAIPLRAENAARAQGGSMRVLLREHTGALVWVILMTAGGTVVFYTDTVTLPTLARDSAFAAGGAAAETAAAASVLVALVVLMLLQPIGGALSDRIGWRALLVFFRVGALVTTVPLLWLVPQTSSPWTLLGLLVGGFVVLAGYLSVNTVAKAEAFPPEVRALGVGFGYAIANSLFGGTAPMIYHASAAGGGTLGFTGYVLVLVAVSTVVYVFFTPRRAGQSSGSPLTSPRSQSRASTNTSSE</sequence>
<dbReference type="InterPro" id="IPR011701">
    <property type="entry name" value="MFS"/>
</dbReference>
<proteinExistence type="inferred from homology"/>
<keyword evidence="5 10" id="KW-0812">Transmembrane</keyword>
<keyword evidence="7 10" id="KW-1133">Transmembrane helix</keyword>
<dbReference type="Gene3D" id="1.20.1250.20">
    <property type="entry name" value="MFS general substrate transporter like domains"/>
    <property type="match status" value="2"/>
</dbReference>
<feature type="transmembrane region" description="Helical" evidence="10">
    <location>
        <begin position="325"/>
        <end position="348"/>
    </location>
</feature>
<feature type="transmembrane region" description="Helical" evidence="10">
    <location>
        <begin position="51"/>
        <end position="71"/>
    </location>
</feature>
<evidence type="ECO:0000313" key="13">
    <source>
        <dbReference type="Proteomes" id="UP000033451"/>
    </source>
</evidence>
<dbReference type="PANTHER" id="PTHR43528:SF1">
    <property type="entry name" value="ALPHA-KETOGLUTARATE PERMEASE"/>
    <property type="match status" value="1"/>
</dbReference>
<dbReference type="AlphaFoldDB" id="A0A0F0LYS8"/>
<feature type="compositionally biased region" description="Polar residues" evidence="9">
    <location>
        <begin position="418"/>
        <end position="441"/>
    </location>
</feature>
<dbReference type="GO" id="GO:0015293">
    <property type="term" value="F:symporter activity"/>
    <property type="evidence" value="ECO:0007669"/>
    <property type="project" value="UniProtKB-KW"/>
</dbReference>
<dbReference type="InterPro" id="IPR020846">
    <property type="entry name" value="MFS_dom"/>
</dbReference>
<feature type="domain" description="Major facilitator superfamily (MFS) profile" evidence="11">
    <location>
        <begin position="12"/>
        <end position="417"/>
    </location>
</feature>
<feature type="transmembrane region" description="Helical" evidence="10">
    <location>
        <begin position="226"/>
        <end position="245"/>
    </location>
</feature>
<comment type="caution">
    <text evidence="12">The sequence shown here is derived from an EMBL/GenBank/DDBJ whole genome shotgun (WGS) entry which is preliminary data.</text>
</comment>
<feature type="transmembrane region" description="Helical" evidence="10">
    <location>
        <begin position="148"/>
        <end position="171"/>
    </location>
</feature>
<dbReference type="RefSeq" id="WP_048809363.1">
    <property type="nucleotide sequence ID" value="NZ_JYIY01000057.1"/>
</dbReference>
<evidence type="ECO:0000256" key="3">
    <source>
        <dbReference type="ARBA" id="ARBA00022448"/>
    </source>
</evidence>
<evidence type="ECO:0000313" key="12">
    <source>
        <dbReference type="EMBL" id="KJL39326.1"/>
    </source>
</evidence>
<dbReference type="PROSITE" id="PS50850">
    <property type="entry name" value="MFS"/>
    <property type="match status" value="1"/>
</dbReference>
<keyword evidence="3" id="KW-0813">Transport</keyword>
<dbReference type="PANTHER" id="PTHR43528">
    <property type="entry name" value="ALPHA-KETOGLUTARATE PERMEASE"/>
    <property type="match status" value="1"/>
</dbReference>
<dbReference type="Pfam" id="PF07690">
    <property type="entry name" value="MFS_1"/>
    <property type="match status" value="1"/>
</dbReference>
<evidence type="ECO:0000256" key="10">
    <source>
        <dbReference type="SAM" id="Phobius"/>
    </source>
</evidence>
<evidence type="ECO:0000256" key="1">
    <source>
        <dbReference type="ARBA" id="ARBA00004651"/>
    </source>
</evidence>
<dbReference type="InterPro" id="IPR036259">
    <property type="entry name" value="MFS_trans_sf"/>
</dbReference>
<reference evidence="12 13" key="1">
    <citation type="submission" date="2015-02" db="EMBL/GenBank/DDBJ databases">
        <title>Draft genome sequences of ten Microbacterium spp. with emphasis on heavy metal contaminated environments.</title>
        <authorList>
            <person name="Corretto E."/>
        </authorList>
    </citation>
    <scope>NUCLEOTIDE SEQUENCE [LARGE SCALE GENOMIC DNA]</scope>
    <source>
        <strain evidence="12 13">DSM 18659</strain>
    </source>
</reference>
<feature type="transmembrane region" description="Helical" evidence="10">
    <location>
        <begin position="296"/>
        <end position="319"/>
    </location>
</feature>
<dbReference type="InterPro" id="IPR051084">
    <property type="entry name" value="H+-coupled_symporters"/>
</dbReference>
<feature type="region of interest" description="Disordered" evidence="9">
    <location>
        <begin position="417"/>
        <end position="441"/>
    </location>
</feature>
<dbReference type="InterPro" id="IPR005829">
    <property type="entry name" value="Sugar_transporter_CS"/>
</dbReference>
<comment type="similarity">
    <text evidence="2">Belongs to the major facilitator superfamily. Metabolite:H+ Symporter (MHS) family (TC 2.A.1.6) family.</text>
</comment>
<feature type="transmembrane region" description="Helical" evidence="10">
    <location>
        <begin position="12"/>
        <end position="31"/>
    </location>
</feature>
<protein>
    <submittedName>
        <fullName evidence="12">Alpha-ketoglutarate permease</fullName>
    </submittedName>
</protein>
<dbReference type="STRING" id="400772.RR49_00539"/>
<accession>A0A0F0LYS8</accession>
<feature type="transmembrane region" description="Helical" evidence="10">
    <location>
        <begin position="394"/>
        <end position="412"/>
    </location>
</feature>
<feature type="transmembrane region" description="Helical" evidence="10">
    <location>
        <begin position="360"/>
        <end position="382"/>
    </location>
</feature>
<evidence type="ECO:0000256" key="9">
    <source>
        <dbReference type="SAM" id="MobiDB-lite"/>
    </source>
</evidence>
<comment type="subcellular location">
    <subcellularLocation>
        <location evidence="1">Cell membrane</location>
        <topology evidence="1">Multi-pass membrane protein</topology>
    </subcellularLocation>
</comment>
<evidence type="ECO:0000256" key="7">
    <source>
        <dbReference type="ARBA" id="ARBA00022989"/>
    </source>
</evidence>
<name>A0A0F0LYS8_9MICO</name>
<evidence type="ECO:0000256" key="8">
    <source>
        <dbReference type="ARBA" id="ARBA00023136"/>
    </source>
</evidence>
<feature type="transmembrane region" description="Helical" evidence="10">
    <location>
        <begin position="257"/>
        <end position="284"/>
    </location>
</feature>